<keyword evidence="2" id="KW-1185">Reference proteome</keyword>
<evidence type="ECO:0000313" key="1">
    <source>
        <dbReference type="EMBL" id="KAI9906525.1"/>
    </source>
</evidence>
<reference evidence="1 2" key="1">
    <citation type="journal article" date="2022" name="bioRxiv">
        <title>The genome of the oomycete Peronosclerospora sorghi, a cosmopolitan pathogen of maize and sorghum, is inflated with dispersed pseudogenes.</title>
        <authorList>
            <person name="Fletcher K."/>
            <person name="Martin F."/>
            <person name="Isakeit T."/>
            <person name="Cavanaugh K."/>
            <person name="Magill C."/>
            <person name="Michelmore R."/>
        </authorList>
    </citation>
    <scope>NUCLEOTIDE SEQUENCE [LARGE SCALE GENOMIC DNA]</scope>
    <source>
        <strain evidence="1">P6</strain>
    </source>
</reference>
<proteinExistence type="predicted"/>
<dbReference type="EMBL" id="CM047587">
    <property type="protein sequence ID" value="KAI9906525.1"/>
    <property type="molecule type" value="Genomic_DNA"/>
</dbReference>
<organism evidence="1 2">
    <name type="scientific">Peronosclerospora sorghi</name>
    <dbReference type="NCBI Taxonomy" id="230839"/>
    <lineage>
        <taxon>Eukaryota</taxon>
        <taxon>Sar</taxon>
        <taxon>Stramenopiles</taxon>
        <taxon>Oomycota</taxon>
        <taxon>Peronosporomycetes</taxon>
        <taxon>Peronosporales</taxon>
        <taxon>Peronosporaceae</taxon>
        <taxon>Peronosclerospora</taxon>
    </lineage>
</organism>
<protein>
    <submittedName>
        <fullName evidence="1">Uncharacterized protein</fullName>
    </submittedName>
</protein>
<comment type="caution">
    <text evidence="1">The sequence shown here is derived from an EMBL/GenBank/DDBJ whole genome shotgun (WGS) entry which is preliminary data.</text>
</comment>
<accession>A0ACC0VJH7</accession>
<gene>
    <name evidence="1" type="ORF">PsorP6_004384</name>
</gene>
<dbReference type="Proteomes" id="UP001163321">
    <property type="component" value="Chromosome 8"/>
</dbReference>
<sequence>MGPRRRDLQCWKERLRWKPAQRRAAAEQVQPDMIGRRRQERSVSGAKQVQKLIEKRSAVFVAC</sequence>
<evidence type="ECO:0000313" key="2">
    <source>
        <dbReference type="Proteomes" id="UP001163321"/>
    </source>
</evidence>
<name>A0ACC0VJH7_9STRA</name>